<dbReference type="GO" id="GO:0005737">
    <property type="term" value="C:cytoplasm"/>
    <property type="evidence" value="ECO:0007669"/>
    <property type="project" value="TreeGrafter"/>
</dbReference>
<accession>A0A2X0NC63</accession>
<dbReference type="AlphaFoldDB" id="A0A2X0NC63"/>
<dbReference type="PANTHER" id="PTHR28031:SF1">
    <property type="entry name" value="PROLINE-RICH PROTEIN HUA1"/>
    <property type="match status" value="1"/>
</dbReference>
<organism evidence="2 3">
    <name type="scientific">Microbotryum saponariae</name>
    <dbReference type="NCBI Taxonomy" id="289078"/>
    <lineage>
        <taxon>Eukaryota</taxon>
        <taxon>Fungi</taxon>
        <taxon>Dikarya</taxon>
        <taxon>Basidiomycota</taxon>
        <taxon>Pucciniomycotina</taxon>
        <taxon>Microbotryomycetes</taxon>
        <taxon>Microbotryales</taxon>
        <taxon>Microbotryaceae</taxon>
        <taxon>Microbotryum</taxon>
    </lineage>
</organism>
<feature type="compositionally biased region" description="Polar residues" evidence="1">
    <location>
        <begin position="43"/>
        <end position="53"/>
    </location>
</feature>
<dbReference type="EMBL" id="FMWP01000138">
    <property type="protein sequence ID" value="SDA03736.1"/>
    <property type="molecule type" value="Genomic_DNA"/>
</dbReference>
<feature type="compositionally biased region" description="Pro residues" evidence="1">
    <location>
        <begin position="83"/>
        <end position="95"/>
    </location>
</feature>
<dbReference type="Proteomes" id="UP000249723">
    <property type="component" value="Unassembled WGS sequence"/>
</dbReference>
<name>A0A2X0NC63_9BASI</name>
<feature type="compositionally biased region" description="Pro residues" evidence="1">
    <location>
        <begin position="136"/>
        <end position="154"/>
    </location>
</feature>
<dbReference type="STRING" id="289078.A0A2X0NC63"/>
<dbReference type="PANTHER" id="PTHR28031">
    <property type="entry name" value="PROLINE-RICH PROTEIN HUA1"/>
    <property type="match status" value="1"/>
</dbReference>
<evidence type="ECO:0000313" key="3">
    <source>
        <dbReference type="Proteomes" id="UP000249723"/>
    </source>
</evidence>
<protein>
    <submittedName>
        <fullName evidence="2">BZ3500_MvSof-1268-A1-R1_Chr11-1g03176 protein</fullName>
    </submittedName>
</protein>
<gene>
    <name evidence="2" type="ORF">BZ3500_MVSOF-1268-A1-R1_CHR11-1G03176</name>
</gene>
<feature type="compositionally biased region" description="Low complexity" evidence="1">
    <location>
        <begin position="59"/>
        <end position="82"/>
    </location>
</feature>
<feature type="compositionally biased region" description="Pro residues" evidence="1">
    <location>
        <begin position="7"/>
        <end position="16"/>
    </location>
</feature>
<sequence>MTTTRAVPPPPPPLPPRARTDSEGLTASDVPDEPPPAYEAQPNPATQEQTLQYGPSRPFQPAAAAPHQFYPQHQQQQQSQGPYSPPPSSLPPPNFPFWNGPNLSHQQTGFMPGPLNPPPPQQVQQQGGGGNAYAPPTSPPPNSTTTPTPSPPKNYAPTTVATAGQPLLRNNHILVYPIGKDSCPKCHNTGYKPFVGRGGDDPNHPCRKCWEKFGRPFTGAIRIAATSTPTPPNYQRPLRPSYRPPTGIQFGGGVYPGAAYRQAQRPGMMQQQATAMGNTYGQPNATFNPPSRIHVTHQPPIGGGAVGTFGQILLLTAHFAVLEPELIRSHYNPLAVFRPGDPRLGGMRCYRCGGEGTTWGIFFQEETCDLCRGVGRLY</sequence>
<dbReference type="InterPro" id="IPR038910">
    <property type="entry name" value="Hua1-like"/>
</dbReference>
<evidence type="ECO:0000256" key="1">
    <source>
        <dbReference type="SAM" id="MobiDB-lite"/>
    </source>
</evidence>
<reference evidence="3" key="1">
    <citation type="submission" date="2016-10" db="EMBL/GenBank/DDBJ databases">
        <authorList>
            <person name="Jeantristanb JTB J.-T."/>
            <person name="Ricardo R."/>
        </authorList>
    </citation>
    <scope>NUCLEOTIDE SEQUENCE [LARGE SCALE GENOMIC DNA]</scope>
</reference>
<feature type="region of interest" description="Disordered" evidence="1">
    <location>
        <begin position="1"/>
        <end position="163"/>
    </location>
</feature>
<evidence type="ECO:0000313" key="2">
    <source>
        <dbReference type="EMBL" id="SDA03736.1"/>
    </source>
</evidence>
<dbReference type="OrthoDB" id="2405700at2759"/>
<keyword evidence="3" id="KW-1185">Reference proteome</keyword>
<proteinExistence type="predicted"/>